<evidence type="ECO:0000313" key="3">
    <source>
        <dbReference type="Proteomes" id="UP000192872"/>
    </source>
</evidence>
<accession>A0A1W9I531</accession>
<evidence type="ECO:0000259" key="1">
    <source>
        <dbReference type="Pfam" id="PF01575"/>
    </source>
</evidence>
<comment type="caution">
    <text evidence="2">The sequence shown here is derived from an EMBL/GenBank/DDBJ whole genome shotgun (WGS) entry which is preliminary data.</text>
</comment>
<sequence>MHYFEDVKIGERVSLGSFSFTAETIIAFARQFDPQPFHLSEEGGRSSLFGGLAASGWQTASVWMKMWVEHTRAQIAAGKTPADAMGPSPGFHDLKWLKPVLAGDTISYTALTGKKRPLASKPEWGLVSGIGEGFNQRDEAVFSFTYHVFVRRRPPV</sequence>
<dbReference type="Proteomes" id="UP000192872">
    <property type="component" value="Unassembled WGS sequence"/>
</dbReference>
<name>A0A1W9I531_9HYPH</name>
<dbReference type="AlphaFoldDB" id="A0A1W9I531"/>
<dbReference type="PANTHER" id="PTHR43664:SF1">
    <property type="entry name" value="BETA-METHYLMALYL-COA DEHYDRATASE"/>
    <property type="match status" value="1"/>
</dbReference>
<feature type="domain" description="MaoC-like" evidence="1">
    <location>
        <begin position="18"/>
        <end position="116"/>
    </location>
</feature>
<dbReference type="InterPro" id="IPR029069">
    <property type="entry name" value="HotDog_dom_sf"/>
</dbReference>
<dbReference type="CDD" id="cd03454">
    <property type="entry name" value="YdeM"/>
    <property type="match status" value="1"/>
</dbReference>
<dbReference type="SUPFAM" id="SSF54637">
    <property type="entry name" value="Thioesterase/thiol ester dehydrase-isomerase"/>
    <property type="match status" value="1"/>
</dbReference>
<dbReference type="PANTHER" id="PTHR43664">
    <property type="entry name" value="MONOAMINE OXIDASE-RELATED"/>
    <property type="match status" value="1"/>
</dbReference>
<dbReference type="EMBL" id="LWDL01000001">
    <property type="protein sequence ID" value="OQW54710.1"/>
    <property type="molecule type" value="Genomic_DNA"/>
</dbReference>
<reference evidence="2 3" key="1">
    <citation type="journal article" date="2017" name="Water Res.">
        <title>Comammox in drinking water systems.</title>
        <authorList>
            <person name="Wang Y."/>
            <person name="Ma L."/>
            <person name="Mao Y."/>
            <person name="Jiang X."/>
            <person name="Xia Y."/>
            <person name="Yu K."/>
            <person name="Li B."/>
            <person name="Zhang T."/>
        </authorList>
    </citation>
    <scope>NUCLEOTIDE SEQUENCE [LARGE SCALE GENOMIC DNA]</scope>
    <source>
        <strain evidence="2">SG_bin8</strain>
    </source>
</reference>
<dbReference type="RefSeq" id="WP_376801481.1">
    <property type="nucleotide sequence ID" value="NZ_DBNB01000012.1"/>
</dbReference>
<dbReference type="InterPro" id="IPR052342">
    <property type="entry name" value="MCH/BMMD"/>
</dbReference>
<dbReference type="Pfam" id="PF01575">
    <property type="entry name" value="MaoC_dehydratas"/>
    <property type="match status" value="1"/>
</dbReference>
<gene>
    <name evidence="2" type="ORF">A4S15_03705</name>
</gene>
<dbReference type="STRING" id="1827387.A4S15_03705"/>
<organism evidence="2 3">
    <name type="scientific">Candidatus Raskinella chloraquaticus</name>
    <dbReference type="NCBI Taxonomy" id="1951219"/>
    <lineage>
        <taxon>Bacteria</taxon>
        <taxon>Pseudomonadati</taxon>
        <taxon>Pseudomonadota</taxon>
        <taxon>Alphaproteobacteria</taxon>
        <taxon>Hyphomicrobiales</taxon>
        <taxon>Phreatobacteraceae</taxon>
        <taxon>Candidatus Raskinella</taxon>
    </lineage>
</organism>
<protein>
    <submittedName>
        <fullName evidence="2">Dehydratase</fullName>
    </submittedName>
</protein>
<evidence type="ECO:0000313" key="2">
    <source>
        <dbReference type="EMBL" id="OQW54710.1"/>
    </source>
</evidence>
<dbReference type="InterPro" id="IPR002539">
    <property type="entry name" value="MaoC-like_dom"/>
</dbReference>
<dbReference type="Gene3D" id="3.10.129.10">
    <property type="entry name" value="Hotdog Thioesterase"/>
    <property type="match status" value="1"/>
</dbReference>
<proteinExistence type="predicted"/>